<reference evidence="2" key="1">
    <citation type="journal article" date="2022" name="Mol. Ecol. Resour.">
        <title>The genomes of chicory, endive, great burdock and yacon provide insights into Asteraceae palaeo-polyploidization history and plant inulin production.</title>
        <authorList>
            <person name="Fan W."/>
            <person name="Wang S."/>
            <person name="Wang H."/>
            <person name="Wang A."/>
            <person name="Jiang F."/>
            <person name="Liu H."/>
            <person name="Zhao H."/>
            <person name="Xu D."/>
            <person name="Zhang Y."/>
        </authorList>
    </citation>
    <scope>NUCLEOTIDE SEQUENCE [LARGE SCALE GENOMIC DNA]</scope>
    <source>
        <strain evidence="2">cv. Punajuju</strain>
    </source>
</reference>
<name>A0ACB9GED8_CICIN</name>
<proteinExistence type="predicted"/>
<evidence type="ECO:0000313" key="1">
    <source>
        <dbReference type="EMBL" id="KAI3781800.1"/>
    </source>
</evidence>
<reference evidence="1 2" key="2">
    <citation type="journal article" date="2022" name="Mol. Ecol. Resour.">
        <title>The genomes of chicory, endive, great burdock and yacon provide insights into Asteraceae paleo-polyploidization history and plant inulin production.</title>
        <authorList>
            <person name="Fan W."/>
            <person name="Wang S."/>
            <person name="Wang H."/>
            <person name="Wang A."/>
            <person name="Jiang F."/>
            <person name="Liu H."/>
            <person name="Zhao H."/>
            <person name="Xu D."/>
            <person name="Zhang Y."/>
        </authorList>
    </citation>
    <scope>NUCLEOTIDE SEQUENCE [LARGE SCALE GENOMIC DNA]</scope>
    <source>
        <strain evidence="2">cv. Punajuju</strain>
        <tissue evidence="1">Leaves</tissue>
    </source>
</reference>
<protein>
    <submittedName>
        <fullName evidence="1">Uncharacterized protein</fullName>
    </submittedName>
</protein>
<keyword evidence="2" id="KW-1185">Reference proteome</keyword>
<sequence>MIDSEIFAVLTDTFHKPGFKLHVLVLQHLFCLVESGSLTEPLWDAAIVSYAYPNNLMFVREYTIKLLGASFPKYSSICGCKICEWTV</sequence>
<gene>
    <name evidence="1" type="ORF">L2E82_11826</name>
</gene>
<accession>A0ACB9GED8</accession>
<dbReference type="Proteomes" id="UP001055811">
    <property type="component" value="Linkage Group LG02"/>
</dbReference>
<dbReference type="EMBL" id="CM042010">
    <property type="protein sequence ID" value="KAI3781800.1"/>
    <property type="molecule type" value="Genomic_DNA"/>
</dbReference>
<evidence type="ECO:0000313" key="2">
    <source>
        <dbReference type="Proteomes" id="UP001055811"/>
    </source>
</evidence>
<comment type="caution">
    <text evidence="1">The sequence shown here is derived from an EMBL/GenBank/DDBJ whole genome shotgun (WGS) entry which is preliminary data.</text>
</comment>
<organism evidence="1 2">
    <name type="scientific">Cichorium intybus</name>
    <name type="common">Chicory</name>
    <dbReference type="NCBI Taxonomy" id="13427"/>
    <lineage>
        <taxon>Eukaryota</taxon>
        <taxon>Viridiplantae</taxon>
        <taxon>Streptophyta</taxon>
        <taxon>Embryophyta</taxon>
        <taxon>Tracheophyta</taxon>
        <taxon>Spermatophyta</taxon>
        <taxon>Magnoliopsida</taxon>
        <taxon>eudicotyledons</taxon>
        <taxon>Gunneridae</taxon>
        <taxon>Pentapetalae</taxon>
        <taxon>asterids</taxon>
        <taxon>campanulids</taxon>
        <taxon>Asterales</taxon>
        <taxon>Asteraceae</taxon>
        <taxon>Cichorioideae</taxon>
        <taxon>Cichorieae</taxon>
        <taxon>Cichoriinae</taxon>
        <taxon>Cichorium</taxon>
    </lineage>
</organism>